<protein>
    <submittedName>
        <fullName evidence="7">Uncharacterized protein</fullName>
    </submittedName>
</protein>
<organism evidence="7 8">
    <name type="scientific">Lates calcarifer</name>
    <name type="common">Barramundi</name>
    <name type="synonym">Holocentrus calcarifer</name>
    <dbReference type="NCBI Taxonomy" id="8187"/>
    <lineage>
        <taxon>Eukaryota</taxon>
        <taxon>Metazoa</taxon>
        <taxon>Chordata</taxon>
        <taxon>Craniata</taxon>
        <taxon>Vertebrata</taxon>
        <taxon>Euteleostomi</taxon>
        <taxon>Actinopterygii</taxon>
        <taxon>Neopterygii</taxon>
        <taxon>Teleostei</taxon>
        <taxon>Neoteleostei</taxon>
        <taxon>Acanthomorphata</taxon>
        <taxon>Carangaria</taxon>
        <taxon>Carangaria incertae sedis</taxon>
        <taxon>Centropomidae</taxon>
        <taxon>Lates</taxon>
    </lineage>
</organism>
<evidence type="ECO:0000256" key="6">
    <source>
        <dbReference type="ARBA" id="ARBA00023242"/>
    </source>
</evidence>
<dbReference type="GeneTree" id="ENSGT01050000246492"/>
<keyword evidence="8" id="KW-1185">Reference proteome</keyword>
<dbReference type="GO" id="GO:0008270">
    <property type="term" value="F:zinc ion binding"/>
    <property type="evidence" value="ECO:0007669"/>
    <property type="project" value="UniProtKB-KW"/>
</dbReference>
<reference evidence="8" key="1">
    <citation type="submission" date="2015-09" db="EMBL/GenBank/DDBJ databases">
        <authorList>
            <person name="Sai Rama Sridatta P."/>
        </authorList>
    </citation>
    <scope>NUCLEOTIDE SEQUENCE [LARGE SCALE GENOMIC DNA]</scope>
</reference>
<dbReference type="AlphaFoldDB" id="A0A4W6CVR0"/>
<dbReference type="PANTHER" id="PTHR46144:SF6">
    <property type="entry name" value="C2H2-TYPE DOMAIN-CONTAINING PROTEIN"/>
    <property type="match status" value="1"/>
</dbReference>
<dbReference type="GO" id="GO:0005634">
    <property type="term" value="C:nucleus"/>
    <property type="evidence" value="ECO:0007669"/>
    <property type="project" value="UniProtKB-SubCell"/>
</dbReference>
<evidence type="ECO:0000256" key="3">
    <source>
        <dbReference type="ARBA" id="ARBA00022737"/>
    </source>
</evidence>
<keyword evidence="6" id="KW-0539">Nucleus</keyword>
<evidence type="ECO:0000256" key="4">
    <source>
        <dbReference type="ARBA" id="ARBA00022771"/>
    </source>
</evidence>
<proteinExistence type="predicted"/>
<comment type="subcellular location">
    <subcellularLocation>
        <location evidence="1">Nucleus</location>
    </subcellularLocation>
</comment>
<evidence type="ECO:0000256" key="5">
    <source>
        <dbReference type="ARBA" id="ARBA00022833"/>
    </source>
</evidence>
<dbReference type="Ensembl" id="ENSLCAT00010016831.1">
    <property type="protein sequence ID" value="ENSLCAP00010016476.1"/>
    <property type="gene ID" value="ENSLCAG00010007827.1"/>
</dbReference>
<reference evidence="7" key="3">
    <citation type="submission" date="2025-09" db="UniProtKB">
        <authorList>
            <consortium name="Ensembl"/>
        </authorList>
    </citation>
    <scope>IDENTIFICATION</scope>
</reference>
<dbReference type="InterPro" id="IPR051868">
    <property type="entry name" value="ZN346_ZMAT4"/>
</dbReference>
<evidence type="ECO:0000313" key="7">
    <source>
        <dbReference type="Ensembl" id="ENSLCAP00010016476.1"/>
    </source>
</evidence>
<dbReference type="Proteomes" id="UP000314980">
    <property type="component" value="Unassembled WGS sequence"/>
</dbReference>
<name>A0A4W6CVR0_LATCA</name>
<evidence type="ECO:0000313" key="8">
    <source>
        <dbReference type="Proteomes" id="UP000314980"/>
    </source>
</evidence>
<keyword evidence="2" id="KW-0479">Metal-binding</keyword>
<dbReference type="Gene3D" id="3.30.160.60">
    <property type="entry name" value="Classic Zinc Finger"/>
    <property type="match status" value="2"/>
</dbReference>
<keyword evidence="5" id="KW-0862">Zinc</keyword>
<evidence type="ECO:0000256" key="1">
    <source>
        <dbReference type="ARBA" id="ARBA00004123"/>
    </source>
</evidence>
<keyword evidence="3" id="KW-0677">Repeat</keyword>
<keyword evidence="4" id="KW-0863">Zinc-finger</keyword>
<evidence type="ECO:0000256" key="2">
    <source>
        <dbReference type="ARBA" id="ARBA00022723"/>
    </source>
</evidence>
<accession>A0A4W6CVR0</accession>
<gene>
    <name evidence="7" type="primary">zmat1</name>
</gene>
<reference evidence="7" key="2">
    <citation type="submission" date="2025-08" db="UniProtKB">
        <authorList>
            <consortium name="Ensembl"/>
        </authorList>
    </citation>
    <scope>IDENTIFICATION</scope>
</reference>
<dbReference type="PANTHER" id="PTHR46144">
    <property type="entry name" value="ZINC FINGER PROTEIN 385B-LIKE"/>
    <property type="match status" value="1"/>
</dbReference>
<sequence>MNSERLEGLLTDGYCHVCEAVLLFESQRLSHYEVCAASQTLVTDLERNMLRNSRCTYRPRNSSLVAKSHYEGKVHAKNLRKQGLQPPGKCIMCDEKIFL</sequence>